<organism evidence="7 8">
    <name type="scientific">Aidingimonas halophila</name>
    <dbReference type="NCBI Taxonomy" id="574349"/>
    <lineage>
        <taxon>Bacteria</taxon>
        <taxon>Pseudomonadati</taxon>
        <taxon>Pseudomonadota</taxon>
        <taxon>Gammaproteobacteria</taxon>
        <taxon>Oceanospirillales</taxon>
        <taxon>Halomonadaceae</taxon>
        <taxon>Aidingimonas</taxon>
    </lineage>
</organism>
<dbReference type="GO" id="GO:0020037">
    <property type="term" value="F:heme binding"/>
    <property type="evidence" value="ECO:0007669"/>
    <property type="project" value="InterPro"/>
</dbReference>
<dbReference type="SUPFAM" id="SSF46626">
    <property type="entry name" value="Cytochrome c"/>
    <property type="match status" value="1"/>
</dbReference>
<keyword evidence="3 4" id="KW-0408">Iron</keyword>
<feature type="compositionally biased region" description="Acidic residues" evidence="5">
    <location>
        <begin position="165"/>
        <end position="174"/>
    </location>
</feature>
<evidence type="ECO:0000256" key="1">
    <source>
        <dbReference type="ARBA" id="ARBA00022617"/>
    </source>
</evidence>
<dbReference type="Pfam" id="PF13442">
    <property type="entry name" value="Cytochrome_CBB3"/>
    <property type="match status" value="1"/>
</dbReference>
<evidence type="ECO:0000313" key="7">
    <source>
        <dbReference type="EMBL" id="SDX13587.1"/>
    </source>
</evidence>
<sequence length="174" mass="18962">MFSTKASLTKMRGAGYSGVRWLVWSFVFTGLMFAASSVVAGEDDDDITDYTVEDGKVDQATFDGYEAYTRVCQSCHGPDGLGSSFAPSLMDISQSRTLGEFAATVANGQEIQPGQVMPSFADDEYVMNNVNNIYRYLTARAEGDLGRGRPDVIGEEQGDDKNKEEEESDNGSEE</sequence>
<evidence type="ECO:0000259" key="6">
    <source>
        <dbReference type="PROSITE" id="PS51007"/>
    </source>
</evidence>
<dbReference type="InterPro" id="IPR036909">
    <property type="entry name" value="Cyt_c-like_dom_sf"/>
</dbReference>
<feature type="domain" description="Cytochrome c" evidence="6">
    <location>
        <begin position="59"/>
        <end position="141"/>
    </location>
</feature>
<feature type="region of interest" description="Disordered" evidence="5">
    <location>
        <begin position="144"/>
        <end position="174"/>
    </location>
</feature>
<evidence type="ECO:0000256" key="3">
    <source>
        <dbReference type="ARBA" id="ARBA00023004"/>
    </source>
</evidence>
<evidence type="ECO:0000256" key="5">
    <source>
        <dbReference type="SAM" id="MobiDB-lite"/>
    </source>
</evidence>
<evidence type="ECO:0000256" key="2">
    <source>
        <dbReference type="ARBA" id="ARBA00022723"/>
    </source>
</evidence>
<keyword evidence="8" id="KW-1185">Reference proteome</keyword>
<evidence type="ECO:0000313" key="8">
    <source>
        <dbReference type="Proteomes" id="UP000198500"/>
    </source>
</evidence>
<dbReference type="PROSITE" id="PS51007">
    <property type="entry name" value="CYTC"/>
    <property type="match status" value="1"/>
</dbReference>
<dbReference type="EMBL" id="FNNI01000004">
    <property type="protein sequence ID" value="SDX13587.1"/>
    <property type="molecule type" value="Genomic_DNA"/>
</dbReference>
<name>A0A1H2Z8D4_9GAMM</name>
<protein>
    <submittedName>
        <fullName evidence="7">Cytochrome C oxidase, cbb3-type, subunit III</fullName>
    </submittedName>
</protein>
<proteinExistence type="predicted"/>
<reference evidence="7 8" key="1">
    <citation type="submission" date="2016-10" db="EMBL/GenBank/DDBJ databases">
        <authorList>
            <person name="de Groot N.N."/>
        </authorList>
    </citation>
    <scope>NUCLEOTIDE SEQUENCE [LARGE SCALE GENOMIC DNA]</scope>
    <source>
        <strain evidence="7 8">DSM 19219</strain>
    </source>
</reference>
<evidence type="ECO:0000256" key="4">
    <source>
        <dbReference type="PROSITE-ProRule" id="PRU00433"/>
    </source>
</evidence>
<keyword evidence="1 4" id="KW-0349">Heme</keyword>
<dbReference type="InterPro" id="IPR009056">
    <property type="entry name" value="Cyt_c-like_dom"/>
</dbReference>
<dbReference type="RefSeq" id="WP_217635501.1">
    <property type="nucleotide sequence ID" value="NZ_BMXH01000001.1"/>
</dbReference>
<dbReference type="AlphaFoldDB" id="A0A1H2Z8D4"/>
<dbReference type="GO" id="GO:0009055">
    <property type="term" value="F:electron transfer activity"/>
    <property type="evidence" value="ECO:0007669"/>
    <property type="project" value="InterPro"/>
</dbReference>
<dbReference type="Proteomes" id="UP000198500">
    <property type="component" value="Unassembled WGS sequence"/>
</dbReference>
<keyword evidence="2 4" id="KW-0479">Metal-binding</keyword>
<dbReference type="STRING" id="574349.SAMN05443545_10466"/>
<dbReference type="GO" id="GO:0046872">
    <property type="term" value="F:metal ion binding"/>
    <property type="evidence" value="ECO:0007669"/>
    <property type="project" value="UniProtKB-KW"/>
</dbReference>
<accession>A0A1H2Z8D4</accession>
<dbReference type="Gene3D" id="1.10.760.10">
    <property type="entry name" value="Cytochrome c-like domain"/>
    <property type="match status" value="1"/>
</dbReference>
<gene>
    <name evidence="7" type="ORF">SAMN05443545_10466</name>
</gene>